<evidence type="ECO:0000313" key="4">
    <source>
        <dbReference type="Proteomes" id="UP000242427"/>
    </source>
</evidence>
<gene>
    <name evidence="3" type="ORF">B7P34_07665</name>
</gene>
<feature type="compositionally biased region" description="Gly residues" evidence="1">
    <location>
        <begin position="43"/>
        <end position="79"/>
    </location>
</feature>
<feature type="region of interest" description="Disordered" evidence="1">
    <location>
        <begin position="39"/>
        <end position="79"/>
    </location>
</feature>
<protein>
    <submittedName>
        <fullName evidence="3">Uncharacterized protein</fullName>
    </submittedName>
</protein>
<name>A0A9X7JT71_9ACTN</name>
<dbReference type="AlphaFoldDB" id="A0A9X7JT71"/>
<keyword evidence="4" id="KW-1185">Reference proteome</keyword>
<keyword evidence="2" id="KW-0732">Signal</keyword>
<comment type="caution">
    <text evidence="3">The sequence shown here is derived from an EMBL/GenBank/DDBJ whole genome shotgun (WGS) entry which is preliminary data.</text>
</comment>
<organism evidence="3 4">
    <name type="scientific">Streptosporangium nondiastaticum</name>
    <dbReference type="NCBI Taxonomy" id="35764"/>
    <lineage>
        <taxon>Bacteria</taxon>
        <taxon>Bacillati</taxon>
        <taxon>Actinomycetota</taxon>
        <taxon>Actinomycetes</taxon>
        <taxon>Streptosporangiales</taxon>
        <taxon>Streptosporangiaceae</taxon>
        <taxon>Streptosporangium</taxon>
    </lineage>
</organism>
<sequence>MTPRRPLSPYGTLAGFVLLLAALFGVAYAAGTAAGPAAPGIHRTGGGSGSGSGSGSGGGMGGMDGMSGMGGMHGMGGGR</sequence>
<evidence type="ECO:0000256" key="1">
    <source>
        <dbReference type="SAM" id="MobiDB-lite"/>
    </source>
</evidence>
<feature type="signal peptide" evidence="2">
    <location>
        <begin position="1"/>
        <end position="29"/>
    </location>
</feature>
<feature type="chain" id="PRO_5040943869" evidence="2">
    <location>
        <begin position="30"/>
        <end position="79"/>
    </location>
</feature>
<accession>A0A9X7JT71</accession>
<dbReference type="Proteomes" id="UP000242427">
    <property type="component" value="Unassembled WGS sequence"/>
</dbReference>
<evidence type="ECO:0000256" key="2">
    <source>
        <dbReference type="SAM" id="SignalP"/>
    </source>
</evidence>
<proteinExistence type="predicted"/>
<dbReference type="EMBL" id="PXWG01000011">
    <property type="protein sequence ID" value="PSJ29367.1"/>
    <property type="molecule type" value="Genomic_DNA"/>
</dbReference>
<reference evidence="3 4" key="1">
    <citation type="submission" date="2018-03" db="EMBL/GenBank/DDBJ databases">
        <title>Chitinolytic properties of Streptosporangium nondiastaticum TBG75A20.</title>
        <authorList>
            <person name="Gayathri V."/>
            <person name="Shiburaj S."/>
        </authorList>
    </citation>
    <scope>NUCLEOTIDE SEQUENCE [LARGE SCALE GENOMIC DNA]</scope>
    <source>
        <strain evidence="3 4">TBG75A20</strain>
    </source>
</reference>
<evidence type="ECO:0000313" key="3">
    <source>
        <dbReference type="EMBL" id="PSJ29367.1"/>
    </source>
</evidence>